<dbReference type="GO" id="GO:0006108">
    <property type="term" value="P:malate metabolic process"/>
    <property type="evidence" value="ECO:0007669"/>
    <property type="project" value="TreeGrafter"/>
</dbReference>
<dbReference type="InterPro" id="IPR037062">
    <property type="entry name" value="Malic_N_dom_sf"/>
</dbReference>
<sequence>MALSYGEHVLIQFEDFANHNAFRLLHKYDKSYSTFNDDIQVSFFFMCKKYYMEPAVPPQKEYSTAVIGRPFRSVLKG</sequence>
<accession>A0A1S8WHA0</accession>
<protein>
    <submittedName>
        <fullName evidence="1">Uncharacterized protein</fullName>
    </submittedName>
</protein>
<dbReference type="InterPro" id="IPR046346">
    <property type="entry name" value="Aminoacid_DH-like_N_sf"/>
</dbReference>
<evidence type="ECO:0000313" key="1">
    <source>
        <dbReference type="EMBL" id="OON13819.1"/>
    </source>
</evidence>
<dbReference type="PRINTS" id="PR00072">
    <property type="entry name" value="MALOXRDTASE"/>
</dbReference>
<reference evidence="1 2" key="1">
    <citation type="submission" date="2015-03" db="EMBL/GenBank/DDBJ databases">
        <title>Draft genome of the nematode, Opisthorchis viverrini.</title>
        <authorList>
            <person name="Mitreva M."/>
        </authorList>
    </citation>
    <scope>NUCLEOTIDE SEQUENCE [LARGE SCALE GENOMIC DNA]</scope>
    <source>
        <strain evidence="1">Khon Kaen</strain>
    </source>
</reference>
<organism evidence="1 2">
    <name type="scientific">Opisthorchis viverrini</name>
    <name type="common">Southeast Asian liver fluke</name>
    <dbReference type="NCBI Taxonomy" id="6198"/>
    <lineage>
        <taxon>Eukaryota</taxon>
        <taxon>Metazoa</taxon>
        <taxon>Spiralia</taxon>
        <taxon>Lophotrochozoa</taxon>
        <taxon>Platyhelminthes</taxon>
        <taxon>Trematoda</taxon>
        <taxon>Digenea</taxon>
        <taxon>Opisthorchiida</taxon>
        <taxon>Opisthorchiata</taxon>
        <taxon>Opisthorchiidae</taxon>
        <taxon>Opisthorchis</taxon>
    </lineage>
</organism>
<dbReference type="PANTHER" id="PTHR23406">
    <property type="entry name" value="MALIC ENZYME-RELATED"/>
    <property type="match status" value="1"/>
</dbReference>
<evidence type="ECO:0000313" key="2">
    <source>
        <dbReference type="Proteomes" id="UP000243686"/>
    </source>
</evidence>
<keyword evidence="2" id="KW-1185">Reference proteome</keyword>
<dbReference type="Gene3D" id="3.40.50.10380">
    <property type="entry name" value="Malic enzyme, N-terminal domain"/>
    <property type="match status" value="1"/>
</dbReference>
<dbReference type="AlphaFoldDB" id="A0A1S8WHA0"/>
<dbReference type="GO" id="GO:0004473">
    <property type="term" value="F:malate dehydrogenase (decarboxylating) (NADP+) activity"/>
    <property type="evidence" value="ECO:0007669"/>
    <property type="project" value="TreeGrafter"/>
</dbReference>
<name>A0A1S8WHA0_OPIVI</name>
<dbReference type="SUPFAM" id="SSF53223">
    <property type="entry name" value="Aminoacid dehydrogenase-like, N-terminal domain"/>
    <property type="match status" value="1"/>
</dbReference>
<proteinExistence type="predicted"/>
<dbReference type="EMBL" id="KV907086">
    <property type="protein sequence ID" value="OON13819.1"/>
    <property type="molecule type" value="Genomic_DNA"/>
</dbReference>
<dbReference type="InterPro" id="IPR001891">
    <property type="entry name" value="Malic_OxRdtase"/>
</dbReference>
<gene>
    <name evidence="1" type="ORF">X801_10398</name>
</gene>
<dbReference type="PANTHER" id="PTHR23406:SF90">
    <property type="entry name" value="MALIC ENZYME-RELATED"/>
    <property type="match status" value="1"/>
</dbReference>
<dbReference type="Proteomes" id="UP000243686">
    <property type="component" value="Unassembled WGS sequence"/>
</dbReference>